<evidence type="ECO:0000256" key="3">
    <source>
        <dbReference type="ARBA" id="ARBA00022679"/>
    </source>
</evidence>
<dbReference type="PANTHER" id="PTHR30616">
    <property type="entry name" value="UNCHARACTERIZED PROTEIN YFIH"/>
    <property type="match status" value="1"/>
</dbReference>
<evidence type="ECO:0000256" key="6">
    <source>
        <dbReference type="ARBA" id="ARBA00022833"/>
    </source>
</evidence>
<comment type="catalytic activity">
    <reaction evidence="7">
        <text>adenosine + H2O + H(+) = inosine + NH4(+)</text>
        <dbReference type="Rhea" id="RHEA:24408"/>
        <dbReference type="ChEBI" id="CHEBI:15377"/>
        <dbReference type="ChEBI" id="CHEBI:15378"/>
        <dbReference type="ChEBI" id="CHEBI:16335"/>
        <dbReference type="ChEBI" id="CHEBI:17596"/>
        <dbReference type="ChEBI" id="CHEBI:28938"/>
        <dbReference type="EC" id="3.5.4.4"/>
    </reaction>
    <physiologicalReaction direction="left-to-right" evidence="7">
        <dbReference type="Rhea" id="RHEA:24409"/>
    </physiologicalReaction>
</comment>
<dbReference type="InterPro" id="IPR038371">
    <property type="entry name" value="Cu_polyphenol_OxRdtase_sf"/>
</dbReference>
<evidence type="ECO:0000256" key="4">
    <source>
        <dbReference type="ARBA" id="ARBA00022723"/>
    </source>
</evidence>
<dbReference type="Proteomes" id="UP000179233">
    <property type="component" value="Unassembled WGS sequence"/>
</dbReference>
<evidence type="ECO:0000256" key="10">
    <source>
        <dbReference type="RuleBase" id="RU361274"/>
    </source>
</evidence>
<keyword evidence="6" id="KW-0862">Zinc</keyword>
<dbReference type="GO" id="GO:0017061">
    <property type="term" value="F:S-methyl-5-thioadenosine phosphorylase activity"/>
    <property type="evidence" value="ECO:0007669"/>
    <property type="project" value="UniProtKB-EC"/>
</dbReference>
<evidence type="ECO:0000256" key="1">
    <source>
        <dbReference type="ARBA" id="ARBA00000553"/>
    </source>
</evidence>
<dbReference type="NCBIfam" id="TIGR00726">
    <property type="entry name" value="peptidoglycan editing factor PgeF"/>
    <property type="match status" value="1"/>
</dbReference>
<comment type="catalytic activity">
    <reaction evidence="8">
        <text>adenosine + phosphate = alpha-D-ribose 1-phosphate + adenine</text>
        <dbReference type="Rhea" id="RHEA:27642"/>
        <dbReference type="ChEBI" id="CHEBI:16335"/>
        <dbReference type="ChEBI" id="CHEBI:16708"/>
        <dbReference type="ChEBI" id="CHEBI:43474"/>
        <dbReference type="ChEBI" id="CHEBI:57720"/>
        <dbReference type="EC" id="2.4.2.1"/>
    </reaction>
    <physiologicalReaction direction="left-to-right" evidence="8">
        <dbReference type="Rhea" id="RHEA:27643"/>
    </physiologicalReaction>
</comment>
<comment type="catalytic activity">
    <reaction evidence="9">
        <text>S-methyl-5'-thioadenosine + phosphate = 5-(methylsulfanyl)-alpha-D-ribose 1-phosphate + adenine</text>
        <dbReference type="Rhea" id="RHEA:11852"/>
        <dbReference type="ChEBI" id="CHEBI:16708"/>
        <dbReference type="ChEBI" id="CHEBI:17509"/>
        <dbReference type="ChEBI" id="CHEBI:43474"/>
        <dbReference type="ChEBI" id="CHEBI:58533"/>
        <dbReference type="EC" id="2.4.2.28"/>
    </reaction>
    <physiologicalReaction direction="left-to-right" evidence="9">
        <dbReference type="Rhea" id="RHEA:11853"/>
    </physiologicalReaction>
</comment>
<dbReference type="AlphaFoldDB" id="A0A1G1VSS7"/>
<keyword evidence="3" id="KW-0808">Transferase</keyword>
<evidence type="ECO:0000256" key="7">
    <source>
        <dbReference type="ARBA" id="ARBA00047989"/>
    </source>
</evidence>
<name>A0A1G1VSS7_9BACT</name>
<dbReference type="GO" id="GO:0005507">
    <property type="term" value="F:copper ion binding"/>
    <property type="evidence" value="ECO:0007669"/>
    <property type="project" value="TreeGrafter"/>
</dbReference>
<dbReference type="InterPro" id="IPR011324">
    <property type="entry name" value="Cytotoxic_necrot_fac-like_cat"/>
</dbReference>
<keyword evidence="4" id="KW-0479">Metal-binding</keyword>
<evidence type="ECO:0000256" key="8">
    <source>
        <dbReference type="ARBA" id="ARBA00048968"/>
    </source>
</evidence>
<dbReference type="GO" id="GO:0016787">
    <property type="term" value="F:hydrolase activity"/>
    <property type="evidence" value="ECO:0007669"/>
    <property type="project" value="UniProtKB-KW"/>
</dbReference>
<organism evidence="11 12">
    <name type="scientific">Candidatus Chisholmbacteria bacterium RIFCSPHIGHO2_01_FULL_52_32</name>
    <dbReference type="NCBI Taxonomy" id="1797591"/>
    <lineage>
        <taxon>Bacteria</taxon>
        <taxon>Candidatus Chisholmiibacteriota</taxon>
    </lineage>
</organism>
<dbReference type="Pfam" id="PF02578">
    <property type="entry name" value="Cu-oxidase_4"/>
    <property type="match status" value="1"/>
</dbReference>
<gene>
    <name evidence="11" type="ORF">A2786_03040</name>
</gene>
<evidence type="ECO:0000313" key="11">
    <source>
        <dbReference type="EMBL" id="OGY18449.1"/>
    </source>
</evidence>
<evidence type="ECO:0000256" key="9">
    <source>
        <dbReference type="ARBA" id="ARBA00049893"/>
    </source>
</evidence>
<proteinExistence type="inferred from homology"/>
<dbReference type="Gene3D" id="3.60.140.10">
    <property type="entry name" value="CNF1/YfiH-like putative cysteine hydrolases"/>
    <property type="match status" value="1"/>
</dbReference>
<comment type="caution">
    <text evidence="11">The sequence shown here is derived from an EMBL/GenBank/DDBJ whole genome shotgun (WGS) entry which is preliminary data.</text>
</comment>
<protein>
    <recommendedName>
        <fullName evidence="10">Purine nucleoside phosphorylase</fullName>
    </recommendedName>
</protein>
<dbReference type="InterPro" id="IPR003730">
    <property type="entry name" value="Cu_polyphenol_OxRdtase"/>
</dbReference>
<comment type="catalytic activity">
    <reaction evidence="1">
        <text>inosine + phosphate = alpha-D-ribose 1-phosphate + hypoxanthine</text>
        <dbReference type="Rhea" id="RHEA:27646"/>
        <dbReference type="ChEBI" id="CHEBI:17368"/>
        <dbReference type="ChEBI" id="CHEBI:17596"/>
        <dbReference type="ChEBI" id="CHEBI:43474"/>
        <dbReference type="ChEBI" id="CHEBI:57720"/>
        <dbReference type="EC" id="2.4.2.1"/>
    </reaction>
    <physiologicalReaction direction="left-to-right" evidence="1">
        <dbReference type="Rhea" id="RHEA:27647"/>
    </physiologicalReaction>
</comment>
<comment type="similarity">
    <text evidence="2 10">Belongs to the purine nucleoside phosphorylase YfiH/LACC1 family.</text>
</comment>
<sequence length="240" mass="26255">MLAFSLLGDSNVTGGISTKVDGNIDLRFGRPKDVGRSRARFFKSLETDSGKIVEAQQVHKTNVVRVGKRQGGNIIPDADGMITNDHEVVLMLRVADCIPIFLFDPENTAIGLVHSGWKGTMGKIVLVAIQRMMLEFKTNPARLLVALGPSIGKCCNIWKDPPLQLQLPEWSPFIRQTANQYALDLPGFVNETARNAGVKQANIEVSSACTVMDQSLFSFKRSKETTEPEGRFAAVIGLLA</sequence>
<dbReference type="SUPFAM" id="SSF64438">
    <property type="entry name" value="CNF1/YfiH-like putative cysteine hydrolases"/>
    <property type="match status" value="1"/>
</dbReference>
<dbReference type="EMBL" id="MHCJ01000003">
    <property type="protein sequence ID" value="OGY18449.1"/>
    <property type="molecule type" value="Genomic_DNA"/>
</dbReference>
<reference evidence="11 12" key="1">
    <citation type="journal article" date="2016" name="Nat. Commun.">
        <title>Thousands of microbial genomes shed light on interconnected biogeochemical processes in an aquifer system.</title>
        <authorList>
            <person name="Anantharaman K."/>
            <person name="Brown C.T."/>
            <person name="Hug L.A."/>
            <person name="Sharon I."/>
            <person name="Castelle C.J."/>
            <person name="Probst A.J."/>
            <person name="Thomas B.C."/>
            <person name="Singh A."/>
            <person name="Wilkins M.J."/>
            <person name="Karaoz U."/>
            <person name="Brodie E.L."/>
            <person name="Williams K.H."/>
            <person name="Hubbard S.S."/>
            <person name="Banfield J.F."/>
        </authorList>
    </citation>
    <scope>NUCLEOTIDE SEQUENCE [LARGE SCALE GENOMIC DNA]</scope>
</reference>
<evidence type="ECO:0000256" key="2">
    <source>
        <dbReference type="ARBA" id="ARBA00007353"/>
    </source>
</evidence>
<keyword evidence="5" id="KW-0378">Hydrolase</keyword>
<evidence type="ECO:0000313" key="12">
    <source>
        <dbReference type="Proteomes" id="UP000179233"/>
    </source>
</evidence>
<dbReference type="CDD" id="cd16833">
    <property type="entry name" value="YfiH"/>
    <property type="match status" value="1"/>
</dbReference>
<evidence type="ECO:0000256" key="5">
    <source>
        <dbReference type="ARBA" id="ARBA00022801"/>
    </source>
</evidence>
<accession>A0A1G1VSS7</accession>
<dbReference type="PANTHER" id="PTHR30616:SF2">
    <property type="entry name" value="PURINE NUCLEOSIDE PHOSPHORYLASE LACC1"/>
    <property type="match status" value="1"/>
</dbReference>